<feature type="transmembrane region" description="Helical" evidence="1">
    <location>
        <begin position="92"/>
        <end position="110"/>
    </location>
</feature>
<keyword evidence="1" id="KW-0812">Transmembrane</keyword>
<organism evidence="2 3">
    <name type="scientific">Roseateles flavus</name>
    <dbReference type="NCBI Taxonomy" id="3149041"/>
    <lineage>
        <taxon>Bacteria</taxon>
        <taxon>Pseudomonadati</taxon>
        <taxon>Pseudomonadota</taxon>
        <taxon>Betaproteobacteria</taxon>
        <taxon>Burkholderiales</taxon>
        <taxon>Sphaerotilaceae</taxon>
        <taxon>Roseateles</taxon>
    </lineage>
</organism>
<feature type="transmembrane region" description="Helical" evidence="1">
    <location>
        <begin position="15"/>
        <end position="32"/>
    </location>
</feature>
<dbReference type="RefSeq" id="WP_347612940.1">
    <property type="nucleotide sequence ID" value="NZ_JBDPZC010000014.1"/>
</dbReference>
<evidence type="ECO:0000313" key="2">
    <source>
        <dbReference type="EMBL" id="MEO3715469.1"/>
    </source>
</evidence>
<proteinExistence type="predicted"/>
<dbReference type="EMBL" id="JBDPZC010000014">
    <property type="protein sequence ID" value="MEO3715469.1"/>
    <property type="molecule type" value="Genomic_DNA"/>
</dbReference>
<keyword evidence="1" id="KW-1133">Transmembrane helix</keyword>
<reference evidence="2 3" key="1">
    <citation type="submission" date="2024-05" db="EMBL/GenBank/DDBJ databases">
        <title>Roseateles sp. 2.12 16S ribosomal RNA gene Genome sequencing and assembly.</title>
        <authorList>
            <person name="Woo H."/>
        </authorList>
    </citation>
    <scope>NUCLEOTIDE SEQUENCE [LARGE SCALE GENOMIC DNA]</scope>
    <source>
        <strain evidence="2 3">2.12</strain>
    </source>
</reference>
<evidence type="ECO:0000313" key="3">
    <source>
        <dbReference type="Proteomes" id="UP001462640"/>
    </source>
</evidence>
<accession>A0ABV0GKL9</accession>
<feature type="transmembrane region" description="Helical" evidence="1">
    <location>
        <begin position="52"/>
        <end position="72"/>
    </location>
</feature>
<keyword evidence="1" id="KW-0472">Membrane</keyword>
<sequence>MDEIGKYWRDNVTKLLAWGTTILGLVGGTAIYHSHDFSLLRGGDREHIRSWILLAFAFGFTIAWFRGVRWIYLTHLAGEVDATVLPWKAVRAYLWAVCSCMWVLAITAAIP</sequence>
<name>A0ABV0GKL9_9BURK</name>
<gene>
    <name evidence="2" type="ORF">ABDJ40_22075</name>
</gene>
<evidence type="ECO:0000256" key="1">
    <source>
        <dbReference type="SAM" id="Phobius"/>
    </source>
</evidence>
<keyword evidence="3" id="KW-1185">Reference proteome</keyword>
<protein>
    <submittedName>
        <fullName evidence="2">Uncharacterized protein</fullName>
    </submittedName>
</protein>
<dbReference type="Proteomes" id="UP001462640">
    <property type="component" value="Unassembled WGS sequence"/>
</dbReference>
<comment type="caution">
    <text evidence="2">The sequence shown here is derived from an EMBL/GenBank/DDBJ whole genome shotgun (WGS) entry which is preliminary data.</text>
</comment>